<evidence type="ECO:0008006" key="5">
    <source>
        <dbReference type="Google" id="ProtNLM"/>
    </source>
</evidence>
<keyword evidence="4" id="KW-1185">Reference proteome</keyword>
<dbReference type="GO" id="GO:0004523">
    <property type="term" value="F:RNA-DNA hybrid ribonuclease activity"/>
    <property type="evidence" value="ECO:0007669"/>
    <property type="project" value="InterPro"/>
</dbReference>
<protein>
    <recommendedName>
        <fullName evidence="5">Reverse transcriptase zinc-binding domain-containing protein</fullName>
    </recommendedName>
</protein>
<organism evidence="3 4">
    <name type="scientific">Genlisea aurea</name>
    <dbReference type="NCBI Taxonomy" id="192259"/>
    <lineage>
        <taxon>Eukaryota</taxon>
        <taxon>Viridiplantae</taxon>
        <taxon>Streptophyta</taxon>
        <taxon>Embryophyta</taxon>
        <taxon>Tracheophyta</taxon>
        <taxon>Spermatophyta</taxon>
        <taxon>Magnoliopsida</taxon>
        <taxon>eudicotyledons</taxon>
        <taxon>Gunneridae</taxon>
        <taxon>Pentapetalae</taxon>
        <taxon>asterids</taxon>
        <taxon>lamiids</taxon>
        <taxon>Lamiales</taxon>
        <taxon>Lentibulariaceae</taxon>
        <taxon>Genlisea</taxon>
    </lineage>
</organism>
<name>S8C4B0_9LAMI</name>
<dbReference type="AlphaFoldDB" id="S8C4B0"/>
<dbReference type="EMBL" id="AUSU01008514">
    <property type="protein sequence ID" value="EPS59256.1"/>
    <property type="molecule type" value="Genomic_DNA"/>
</dbReference>
<feature type="domain" description="Reverse transcriptase zinc-binding" evidence="2">
    <location>
        <begin position="52"/>
        <end position="126"/>
    </location>
</feature>
<proteinExistence type="predicted"/>
<accession>S8C4B0</accession>
<evidence type="ECO:0000313" key="3">
    <source>
        <dbReference type="EMBL" id="EPS59256.1"/>
    </source>
</evidence>
<dbReference type="OrthoDB" id="914227at2759"/>
<evidence type="ECO:0000259" key="1">
    <source>
        <dbReference type="Pfam" id="PF13456"/>
    </source>
</evidence>
<dbReference type="Proteomes" id="UP000015453">
    <property type="component" value="Unassembled WGS sequence"/>
</dbReference>
<evidence type="ECO:0000313" key="4">
    <source>
        <dbReference type="Proteomes" id="UP000015453"/>
    </source>
</evidence>
<dbReference type="Pfam" id="PF13456">
    <property type="entry name" value="RVT_3"/>
    <property type="match status" value="1"/>
</dbReference>
<evidence type="ECO:0000259" key="2">
    <source>
        <dbReference type="Pfam" id="PF13966"/>
    </source>
</evidence>
<dbReference type="GO" id="GO:0003676">
    <property type="term" value="F:nucleic acid binding"/>
    <property type="evidence" value="ECO:0007669"/>
    <property type="project" value="InterPro"/>
</dbReference>
<dbReference type="Pfam" id="PF13966">
    <property type="entry name" value="zf-RVT"/>
    <property type="match status" value="1"/>
</dbReference>
<comment type="caution">
    <text evidence="3">The sequence shown here is derived from an EMBL/GenBank/DDBJ whole genome shotgun (WGS) entry which is preliminary data.</text>
</comment>
<sequence>MDATSILSIPLGSPGHPDRLIWHPSRDGKYSVKSGYRHAWFLDQLHTSGSSQTDDTITSFLKHLWKTALPPKIILFAWRLCRHILPTKTLLRRRKICPDSSCEIRALEDERWQHALVLCPWAKLVWSMILPAVDQADFRNLIVGCWAIWSTRNEVHLSPNVMATSFFITSYLANCTAALEYDRLPLPHPPDTIRRWEAHLNGSYKSTSPLLEPEHSEYLAAKAGLQFAAFMGLSSVTLESDCLALLCAVNNNSMENACPSPPSN</sequence>
<dbReference type="InterPro" id="IPR002156">
    <property type="entry name" value="RNaseH_domain"/>
</dbReference>
<feature type="domain" description="RNase H type-1" evidence="1">
    <location>
        <begin position="193"/>
        <end position="254"/>
    </location>
</feature>
<gene>
    <name evidence="3" type="ORF">M569_15554</name>
</gene>
<reference evidence="3 4" key="1">
    <citation type="journal article" date="2013" name="BMC Genomics">
        <title>The miniature genome of a carnivorous plant Genlisea aurea contains a low number of genes and short non-coding sequences.</title>
        <authorList>
            <person name="Leushkin E.V."/>
            <person name="Sutormin R.A."/>
            <person name="Nabieva E.R."/>
            <person name="Penin A.A."/>
            <person name="Kondrashov A.S."/>
            <person name="Logacheva M.D."/>
        </authorList>
    </citation>
    <scope>NUCLEOTIDE SEQUENCE [LARGE SCALE GENOMIC DNA]</scope>
</reference>
<dbReference type="InterPro" id="IPR026960">
    <property type="entry name" value="RVT-Znf"/>
</dbReference>